<dbReference type="InterPro" id="IPR000160">
    <property type="entry name" value="GGDEF_dom"/>
</dbReference>
<dbReference type="InterPro" id="IPR029787">
    <property type="entry name" value="Nucleotide_cyclase"/>
</dbReference>
<keyword evidence="1" id="KW-0597">Phosphoprotein</keyword>
<dbReference type="PROSITE" id="PS50112">
    <property type="entry name" value="PAS"/>
    <property type="match status" value="1"/>
</dbReference>
<evidence type="ECO:0000259" key="3">
    <source>
        <dbReference type="PROSITE" id="PS50112"/>
    </source>
</evidence>
<dbReference type="InterPro" id="IPR013656">
    <property type="entry name" value="PAS_4"/>
</dbReference>
<dbReference type="SUPFAM" id="SSF55073">
    <property type="entry name" value="Nucleotide cyclase"/>
    <property type="match status" value="1"/>
</dbReference>
<evidence type="ECO:0000256" key="1">
    <source>
        <dbReference type="PROSITE-ProRule" id="PRU00169"/>
    </source>
</evidence>
<dbReference type="PANTHER" id="PTHR44757">
    <property type="entry name" value="DIGUANYLATE CYCLASE DGCP"/>
    <property type="match status" value="1"/>
</dbReference>
<dbReference type="FunFam" id="3.20.20.450:FF:000001">
    <property type="entry name" value="Cyclic di-GMP phosphodiesterase yahA"/>
    <property type="match status" value="1"/>
</dbReference>
<dbReference type="SMART" id="SM00086">
    <property type="entry name" value="PAC"/>
    <property type="match status" value="1"/>
</dbReference>
<evidence type="ECO:0000313" key="8">
    <source>
        <dbReference type="Proteomes" id="UP000707356"/>
    </source>
</evidence>
<dbReference type="InterPro" id="IPR035965">
    <property type="entry name" value="PAS-like_dom_sf"/>
</dbReference>
<accession>A0A951PAI6</accession>
<feature type="domain" description="PAS" evidence="3">
    <location>
        <begin position="147"/>
        <end position="183"/>
    </location>
</feature>
<name>A0A951PAI6_9CYAN</name>
<dbReference type="CDD" id="cd01948">
    <property type="entry name" value="EAL"/>
    <property type="match status" value="1"/>
</dbReference>
<feature type="domain" description="Response regulatory" evidence="2">
    <location>
        <begin position="5"/>
        <end position="128"/>
    </location>
</feature>
<dbReference type="PROSITE" id="PS50887">
    <property type="entry name" value="GGDEF"/>
    <property type="match status" value="1"/>
</dbReference>
<dbReference type="Pfam" id="PF00563">
    <property type="entry name" value="EAL"/>
    <property type="match status" value="1"/>
</dbReference>
<reference evidence="7" key="2">
    <citation type="journal article" date="2022" name="Microbiol. Resour. Announc.">
        <title>Metagenome Sequencing to Explore Phylogenomics of Terrestrial Cyanobacteria.</title>
        <authorList>
            <person name="Ward R.D."/>
            <person name="Stajich J.E."/>
            <person name="Johansen J.R."/>
            <person name="Huntemann M."/>
            <person name="Clum A."/>
            <person name="Foster B."/>
            <person name="Foster B."/>
            <person name="Roux S."/>
            <person name="Palaniappan K."/>
            <person name="Varghese N."/>
            <person name="Mukherjee S."/>
            <person name="Reddy T.B.K."/>
            <person name="Daum C."/>
            <person name="Copeland A."/>
            <person name="Chen I.A."/>
            <person name="Ivanova N.N."/>
            <person name="Kyrpides N.C."/>
            <person name="Shapiro N."/>
            <person name="Eloe-Fadrosh E.A."/>
            <person name="Pietrasiak N."/>
        </authorList>
    </citation>
    <scope>NUCLEOTIDE SEQUENCE</scope>
    <source>
        <strain evidence="7">GSE-TBD4-15B</strain>
    </source>
</reference>
<gene>
    <name evidence="7" type="ORF">KME07_10400</name>
</gene>
<dbReference type="PROSITE" id="PS50883">
    <property type="entry name" value="EAL"/>
    <property type="match status" value="1"/>
</dbReference>
<organism evidence="7 8">
    <name type="scientific">Pegethrix bostrychoides GSE-TBD4-15B</name>
    <dbReference type="NCBI Taxonomy" id="2839662"/>
    <lineage>
        <taxon>Bacteria</taxon>
        <taxon>Bacillati</taxon>
        <taxon>Cyanobacteriota</taxon>
        <taxon>Cyanophyceae</taxon>
        <taxon>Oculatellales</taxon>
        <taxon>Oculatellaceae</taxon>
        <taxon>Pegethrix</taxon>
    </lineage>
</organism>
<dbReference type="Pfam" id="PF00072">
    <property type="entry name" value="Response_reg"/>
    <property type="match status" value="1"/>
</dbReference>
<dbReference type="InterPro" id="IPR000014">
    <property type="entry name" value="PAS"/>
</dbReference>
<comment type="caution">
    <text evidence="7">The sequence shown here is derived from an EMBL/GenBank/DDBJ whole genome shotgun (WGS) entry which is preliminary data.</text>
</comment>
<feature type="domain" description="PAC" evidence="4">
    <location>
        <begin position="223"/>
        <end position="275"/>
    </location>
</feature>
<dbReference type="SUPFAM" id="SSF55785">
    <property type="entry name" value="PYP-like sensor domain (PAS domain)"/>
    <property type="match status" value="1"/>
</dbReference>
<proteinExistence type="predicted"/>
<dbReference type="SMART" id="SM00448">
    <property type="entry name" value="REC"/>
    <property type="match status" value="1"/>
</dbReference>
<dbReference type="Gene3D" id="3.20.20.450">
    <property type="entry name" value="EAL domain"/>
    <property type="match status" value="1"/>
</dbReference>
<dbReference type="InterPro" id="IPR001633">
    <property type="entry name" value="EAL_dom"/>
</dbReference>
<dbReference type="Gene3D" id="3.30.450.20">
    <property type="entry name" value="PAS domain"/>
    <property type="match status" value="1"/>
</dbReference>
<feature type="modified residue" description="4-aspartylphosphate" evidence="1">
    <location>
        <position position="62"/>
    </location>
</feature>
<dbReference type="InterPro" id="IPR043128">
    <property type="entry name" value="Rev_trsase/Diguanyl_cyclase"/>
</dbReference>
<dbReference type="Proteomes" id="UP000707356">
    <property type="component" value="Unassembled WGS sequence"/>
</dbReference>
<dbReference type="Gene3D" id="3.40.50.2300">
    <property type="match status" value="1"/>
</dbReference>
<evidence type="ECO:0000313" key="7">
    <source>
        <dbReference type="EMBL" id="MBW4465833.1"/>
    </source>
</evidence>
<evidence type="ECO:0000259" key="6">
    <source>
        <dbReference type="PROSITE" id="PS50887"/>
    </source>
</evidence>
<evidence type="ECO:0000259" key="2">
    <source>
        <dbReference type="PROSITE" id="PS50110"/>
    </source>
</evidence>
<evidence type="ECO:0000259" key="5">
    <source>
        <dbReference type="PROSITE" id="PS50883"/>
    </source>
</evidence>
<dbReference type="GO" id="GO:0000160">
    <property type="term" value="P:phosphorelay signal transduction system"/>
    <property type="evidence" value="ECO:0007669"/>
    <property type="project" value="InterPro"/>
</dbReference>
<dbReference type="Pfam" id="PF08448">
    <property type="entry name" value="PAS_4"/>
    <property type="match status" value="1"/>
</dbReference>
<dbReference type="PANTHER" id="PTHR44757:SF2">
    <property type="entry name" value="BIOFILM ARCHITECTURE MAINTENANCE PROTEIN MBAA"/>
    <property type="match status" value="1"/>
</dbReference>
<dbReference type="Gene3D" id="3.30.70.270">
    <property type="match status" value="1"/>
</dbReference>
<dbReference type="SMART" id="SM00267">
    <property type="entry name" value="GGDEF"/>
    <property type="match status" value="1"/>
</dbReference>
<reference evidence="7" key="1">
    <citation type="submission" date="2021-05" db="EMBL/GenBank/DDBJ databases">
        <authorList>
            <person name="Pietrasiak N."/>
            <person name="Ward R."/>
            <person name="Stajich J.E."/>
            <person name="Kurbessoian T."/>
        </authorList>
    </citation>
    <scope>NUCLEOTIDE SEQUENCE</scope>
    <source>
        <strain evidence="7">GSE-TBD4-15B</strain>
    </source>
</reference>
<dbReference type="AlphaFoldDB" id="A0A951PAI6"/>
<feature type="domain" description="EAL" evidence="5">
    <location>
        <begin position="449"/>
        <end position="705"/>
    </location>
</feature>
<dbReference type="InterPro" id="IPR035919">
    <property type="entry name" value="EAL_sf"/>
</dbReference>
<dbReference type="Pfam" id="PF00990">
    <property type="entry name" value="GGDEF"/>
    <property type="match status" value="1"/>
</dbReference>
<dbReference type="NCBIfam" id="TIGR00254">
    <property type="entry name" value="GGDEF"/>
    <property type="match status" value="1"/>
</dbReference>
<dbReference type="SUPFAM" id="SSF141868">
    <property type="entry name" value="EAL domain-like"/>
    <property type="match status" value="1"/>
</dbReference>
<dbReference type="InterPro" id="IPR011006">
    <property type="entry name" value="CheY-like_superfamily"/>
</dbReference>
<dbReference type="PROSITE" id="PS50113">
    <property type="entry name" value="PAC"/>
    <property type="match status" value="1"/>
</dbReference>
<dbReference type="InterPro" id="IPR052155">
    <property type="entry name" value="Biofilm_reg_signaling"/>
</dbReference>
<sequence>MNRKTIVCVDDERVVLLSLRDQLMRSLDDYYEIELVESGEEALELFEELTQAQLEIPLIICDQIMPGMTGDQLLIQIHSLYPQTLKILLTGQARLEAVINIINTASLYRYVAKPWDETDLSLTVREALRSYEQTQQLQAQHLALTQSEAQLRQFLEAMPVAVGVHDPAGNSYYANRLARELLGDQAASAPLHASEYLTYVAGTQQQYPSARLPILRALQGEASTVDDLELERGHQRIPLEVSGVPIYDASGEISYAIIAFQDITERKQSQERLRYGAFHDTLTGLPNRAAFMAALESSIAQTRWDQNQRFAVFLLDLDSFKLVNDSLGHEQGDHLLKIVAQRLTDCLPEQAFLARFGGDEFTILLKHTPDLESATQVADSILRTMAQTFNLDGYEVFLNTSIGIVLSSNGRQSEDFLRNADIAMYRAKAEGKSRYSVFDTVMHSQVLQRLHLETDLRLAIEHNELQLYYQPILEIKTYEIVGFEALLRWQHPTQGFISPADFIPIAEETGLIMPLGRWILSEACHQMQRWKAQFPTGSLRYMSVNLSGRELLQPNIIDQITQTLAETQLDPQHLKLEVTESSLITNTEVAGDRLKQLSNTGIQLSLDDFGTGYSSLSYLHRFPVNHLKVDRSFVSDICNNKESLKITESIIVLAHSLSMKVIAEGVETHAQLKQLCELNCEYVQGFLFSPAVPADVATTLLRNGMMVALCG</sequence>
<dbReference type="SUPFAM" id="SSF52172">
    <property type="entry name" value="CheY-like"/>
    <property type="match status" value="1"/>
</dbReference>
<dbReference type="SMART" id="SM00052">
    <property type="entry name" value="EAL"/>
    <property type="match status" value="1"/>
</dbReference>
<dbReference type="InterPro" id="IPR000700">
    <property type="entry name" value="PAS-assoc_C"/>
</dbReference>
<dbReference type="PROSITE" id="PS50110">
    <property type="entry name" value="RESPONSE_REGULATORY"/>
    <property type="match status" value="1"/>
</dbReference>
<evidence type="ECO:0000259" key="4">
    <source>
        <dbReference type="PROSITE" id="PS50113"/>
    </source>
</evidence>
<dbReference type="NCBIfam" id="TIGR00229">
    <property type="entry name" value="sensory_box"/>
    <property type="match status" value="1"/>
</dbReference>
<dbReference type="InterPro" id="IPR001610">
    <property type="entry name" value="PAC"/>
</dbReference>
<dbReference type="EMBL" id="JAHHHV010000064">
    <property type="protein sequence ID" value="MBW4465833.1"/>
    <property type="molecule type" value="Genomic_DNA"/>
</dbReference>
<feature type="domain" description="GGDEF" evidence="6">
    <location>
        <begin position="308"/>
        <end position="440"/>
    </location>
</feature>
<dbReference type="InterPro" id="IPR001789">
    <property type="entry name" value="Sig_transdc_resp-reg_receiver"/>
</dbReference>
<dbReference type="CDD" id="cd01949">
    <property type="entry name" value="GGDEF"/>
    <property type="match status" value="1"/>
</dbReference>
<protein>
    <submittedName>
        <fullName evidence="7">EAL domain-containing protein</fullName>
    </submittedName>
</protein>